<dbReference type="Gene3D" id="1.10.10.10">
    <property type="entry name" value="Winged helix-like DNA-binding domain superfamily/Winged helix DNA-binding domain"/>
    <property type="match status" value="1"/>
</dbReference>
<dbReference type="InterPro" id="IPR014277">
    <property type="entry name" value="Orc1/Cdc6_arc"/>
</dbReference>
<dbReference type="SUPFAM" id="SSF52540">
    <property type="entry name" value="P-loop containing nucleoside triphosphate hydrolases"/>
    <property type="match status" value="1"/>
</dbReference>
<dbReference type="Gene3D" id="3.40.50.300">
    <property type="entry name" value="P-loop containing nucleotide triphosphate hydrolases"/>
    <property type="match status" value="1"/>
</dbReference>
<feature type="binding site" evidence="5">
    <location>
        <position position="221"/>
    </location>
    <ligand>
        <name>ATP</name>
        <dbReference type="ChEBI" id="CHEBI:30616"/>
    </ligand>
</feature>
<feature type="binding site" evidence="5">
    <location>
        <position position="209"/>
    </location>
    <ligand>
        <name>ATP</name>
        <dbReference type="ChEBI" id="CHEBI:30616"/>
    </ligand>
</feature>
<reference evidence="8" key="1">
    <citation type="submission" date="2021-01" db="EMBL/GenBank/DDBJ databases">
        <title>Active Sulfur Cycling in an Early Earth Analoge.</title>
        <authorList>
            <person name="Hahn C.R."/>
            <person name="Youssef N.H."/>
            <person name="Elshahed M."/>
        </authorList>
    </citation>
    <scope>NUCLEOTIDE SEQUENCE</scope>
    <source>
        <strain evidence="8">Zod_Metabat.1151</strain>
    </source>
</reference>
<sequence length="406" mass="45604">MQQVQENIFQKHLEKGTVFLDRNIITPHYLPSMLPFREKQIELISSGLASVLHGKKANNFFLYGKVGTGKTVTVKHVLNQLQEFIDKSPAMVDFAYVNCRNYNTKYKILLKALGKFYPKKDFIGYSSAFVYEQLLNYANEGRHLIIALDEVDKIRDLNELIYSLTRANDELSLGSISLVGISNNLFFKDRLDARTKSALLEKELVFPPYNAEELKTILNERVARAFRPGSVSSSAINLAAAIAAQESGDARTAIMLLLRAGEEADKMDFSEVSDVLVRKAKSSVEEEVILNVVCTLPKQQQLVLYAVSLLTDQGKGLQRITSMGHEQEAVFFSGDIYNEYKRISLSLGETVVSSRWFREYVNELDTYGLLLTTASGKGVRGTTTLIKLGFDAKKLRVVLEKELMGE</sequence>
<dbReference type="PANTHER" id="PTHR10763:SF26">
    <property type="entry name" value="CELL DIVISION CONTROL PROTEIN 6 HOMOLOG"/>
    <property type="match status" value="1"/>
</dbReference>
<evidence type="ECO:0000259" key="6">
    <source>
        <dbReference type="SMART" id="SM00382"/>
    </source>
</evidence>
<dbReference type="HAMAP" id="MF_01407">
    <property type="entry name" value="ORC1_type_DNA_replic_protein"/>
    <property type="match status" value="1"/>
</dbReference>
<dbReference type="InterPro" id="IPR027417">
    <property type="entry name" value="P-loop_NTPase"/>
</dbReference>
<evidence type="ECO:0000256" key="3">
    <source>
        <dbReference type="ARBA" id="ARBA00022741"/>
    </source>
</evidence>
<dbReference type="PANTHER" id="PTHR10763">
    <property type="entry name" value="CELL DIVISION CONTROL PROTEIN 6-RELATED"/>
    <property type="match status" value="1"/>
</dbReference>
<dbReference type="Pfam" id="PF09079">
    <property type="entry name" value="WHD_Cdc6"/>
    <property type="match status" value="1"/>
</dbReference>
<dbReference type="SMART" id="SM00382">
    <property type="entry name" value="AAA"/>
    <property type="match status" value="1"/>
</dbReference>
<dbReference type="Gene3D" id="1.10.8.60">
    <property type="match status" value="1"/>
</dbReference>
<organism evidence="8 9">
    <name type="scientific">Candidatus Iainarchaeum sp</name>
    <dbReference type="NCBI Taxonomy" id="3101447"/>
    <lineage>
        <taxon>Archaea</taxon>
        <taxon>Candidatus Iainarchaeota</taxon>
        <taxon>Candidatus Iainarchaeia</taxon>
        <taxon>Candidatus Iainarchaeales</taxon>
        <taxon>Candidatus Iainarchaeaceae</taxon>
        <taxon>Candidatus Iainarchaeum</taxon>
    </lineage>
</organism>
<dbReference type="GO" id="GO:0016887">
    <property type="term" value="F:ATP hydrolysis activity"/>
    <property type="evidence" value="ECO:0007669"/>
    <property type="project" value="InterPro"/>
</dbReference>
<name>A0A938YTS2_9ARCH</name>
<evidence type="ECO:0000256" key="1">
    <source>
        <dbReference type="ARBA" id="ARBA00006184"/>
    </source>
</evidence>
<dbReference type="InterPro" id="IPR049945">
    <property type="entry name" value="AAA_22"/>
</dbReference>
<dbReference type="InterPro" id="IPR036390">
    <property type="entry name" value="WH_DNA-bd_sf"/>
</dbReference>
<gene>
    <name evidence="8" type="ORF">JW744_02795</name>
</gene>
<evidence type="ECO:0000256" key="2">
    <source>
        <dbReference type="ARBA" id="ARBA00022705"/>
    </source>
</evidence>
<dbReference type="Pfam" id="PF22703">
    <property type="entry name" value="Cdc6_lid"/>
    <property type="match status" value="1"/>
</dbReference>
<dbReference type="SMART" id="SM01074">
    <property type="entry name" value="Cdc6_C"/>
    <property type="match status" value="1"/>
</dbReference>
<comment type="function">
    <text evidence="5">Involved in regulation of DNA replication.</text>
</comment>
<dbReference type="SUPFAM" id="SSF46785">
    <property type="entry name" value="Winged helix' DNA-binding domain"/>
    <property type="match status" value="1"/>
</dbReference>
<keyword evidence="4 5" id="KW-0067">ATP-binding</keyword>
<evidence type="ECO:0000256" key="5">
    <source>
        <dbReference type="HAMAP-Rule" id="MF_01407"/>
    </source>
</evidence>
<dbReference type="InterPro" id="IPR055237">
    <property type="entry name" value="Cdc6_lid"/>
</dbReference>
<protein>
    <recommendedName>
        <fullName evidence="5">ORC1-type DNA replication protein</fullName>
    </recommendedName>
</protein>
<dbReference type="InterPro" id="IPR036388">
    <property type="entry name" value="WH-like_DNA-bd_sf"/>
</dbReference>
<dbReference type="Proteomes" id="UP000809243">
    <property type="component" value="Unassembled WGS sequence"/>
</dbReference>
<dbReference type="CDD" id="cd00009">
    <property type="entry name" value="AAA"/>
    <property type="match status" value="1"/>
</dbReference>
<dbReference type="GO" id="GO:0006260">
    <property type="term" value="P:DNA replication"/>
    <property type="evidence" value="ECO:0007669"/>
    <property type="project" value="UniProtKB-UniRule"/>
</dbReference>
<comment type="caution">
    <text evidence="8">The sequence shown here is derived from an EMBL/GenBank/DDBJ whole genome shotgun (WGS) entry which is preliminary data.</text>
</comment>
<dbReference type="Pfam" id="PF13401">
    <property type="entry name" value="AAA_22"/>
    <property type="match status" value="1"/>
</dbReference>
<comment type="similarity">
    <text evidence="1 5">Belongs to the CDC6/cdc18 family.</text>
</comment>
<dbReference type="AlphaFoldDB" id="A0A938YTS2"/>
<feature type="binding site" evidence="5">
    <location>
        <begin position="68"/>
        <end position="72"/>
    </location>
    <ligand>
        <name>ATP</name>
        <dbReference type="ChEBI" id="CHEBI:30616"/>
    </ligand>
</feature>
<dbReference type="GO" id="GO:0005524">
    <property type="term" value="F:ATP binding"/>
    <property type="evidence" value="ECO:0007669"/>
    <property type="project" value="UniProtKB-UniRule"/>
</dbReference>
<proteinExistence type="inferred from homology"/>
<feature type="domain" description="Cdc6 C-terminal" evidence="7">
    <location>
        <begin position="317"/>
        <end position="399"/>
    </location>
</feature>
<evidence type="ECO:0000313" key="8">
    <source>
        <dbReference type="EMBL" id="MBN2067371.1"/>
    </source>
</evidence>
<evidence type="ECO:0000313" key="9">
    <source>
        <dbReference type="Proteomes" id="UP000809243"/>
    </source>
</evidence>
<dbReference type="EMBL" id="JAFGDB010000044">
    <property type="protein sequence ID" value="MBN2067371.1"/>
    <property type="molecule type" value="Genomic_DNA"/>
</dbReference>
<dbReference type="CDD" id="cd08768">
    <property type="entry name" value="Cdc6_C"/>
    <property type="match status" value="1"/>
</dbReference>
<dbReference type="NCBIfam" id="TIGR02928">
    <property type="entry name" value="orc1/cdc6 family replication initiation protein"/>
    <property type="match status" value="1"/>
</dbReference>
<evidence type="ECO:0000259" key="7">
    <source>
        <dbReference type="SMART" id="SM01074"/>
    </source>
</evidence>
<accession>A0A938YTS2</accession>
<feature type="domain" description="AAA+ ATPase" evidence="6">
    <location>
        <begin position="56"/>
        <end position="210"/>
    </location>
</feature>
<keyword evidence="2 5" id="KW-0235">DNA replication</keyword>
<dbReference type="InterPro" id="IPR050311">
    <property type="entry name" value="ORC1/CDC6"/>
</dbReference>
<dbReference type="InterPro" id="IPR015163">
    <property type="entry name" value="Cdc6_C"/>
</dbReference>
<dbReference type="InterPro" id="IPR003593">
    <property type="entry name" value="AAA+_ATPase"/>
</dbReference>
<evidence type="ECO:0000256" key="4">
    <source>
        <dbReference type="ARBA" id="ARBA00022840"/>
    </source>
</evidence>
<keyword evidence="3 5" id="KW-0547">Nucleotide-binding</keyword>